<dbReference type="AlphaFoldDB" id="A0A1I7AZX0"/>
<evidence type="ECO:0000313" key="3">
    <source>
        <dbReference type="Proteomes" id="UP000236454"/>
    </source>
</evidence>
<name>A0A1I7AZX0_9FLAO</name>
<dbReference type="RefSeq" id="WP_090250361.1">
    <property type="nucleotide sequence ID" value="NZ_FPAS01000004.1"/>
</dbReference>
<keyword evidence="1" id="KW-0732">Signal</keyword>
<keyword evidence="3" id="KW-1185">Reference proteome</keyword>
<evidence type="ECO:0000313" key="2">
    <source>
        <dbReference type="EMBL" id="SFT80467.1"/>
    </source>
</evidence>
<evidence type="ECO:0000256" key="1">
    <source>
        <dbReference type="SAM" id="SignalP"/>
    </source>
</evidence>
<accession>A0A1I7AZX0</accession>
<organism evidence="2 3">
    <name type="scientific">Lishizhenia tianjinensis</name>
    <dbReference type="NCBI Taxonomy" id="477690"/>
    <lineage>
        <taxon>Bacteria</taxon>
        <taxon>Pseudomonadati</taxon>
        <taxon>Bacteroidota</taxon>
        <taxon>Flavobacteriia</taxon>
        <taxon>Flavobacteriales</taxon>
        <taxon>Crocinitomicaceae</taxon>
        <taxon>Lishizhenia</taxon>
    </lineage>
</organism>
<dbReference type="Proteomes" id="UP000236454">
    <property type="component" value="Unassembled WGS sequence"/>
</dbReference>
<proteinExistence type="predicted"/>
<protein>
    <recommendedName>
        <fullName evidence="4">Outer membrane protein beta-barrel domain-containing protein</fullName>
    </recommendedName>
</protein>
<feature type="chain" id="PRO_5014983975" description="Outer membrane protein beta-barrel domain-containing protein" evidence="1">
    <location>
        <begin position="20"/>
        <end position="251"/>
    </location>
</feature>
<gene>
    <name evidence="2" type="ORF">SAMN05216474_2427</name>
</gene>
<evidence type="ECO:0008006" key="4">
    <source>
        <dbReference type="Google" id="ProtNLM"/>
    </source>
</evidence>
<dbReference type="EMBL" id="FPAS01000004">
    <property type="protein sequence ID" value="SFT80467.1"/>
    <property type="molecule type" value="Genomic_DNA"/>
</dbReference>
<feature type="signal peptide" evidence="1">
    <location>
        <begin position="1"/>
        <end position="19"/>
    </location>
</feature>
<sequence length="251" mass="29356">MKNTTLLALASLGLFTATAQETTSPRNFDHEISLDNEYSITNTYKYFTLNSDSGNDVFINKTGEVGFGLNYKHKVIQKGNYFMHFGFNLGYSTYDYHLEFPSGVTDYMEYLMVRNKFRSGFSKEWYLLNDKLIVEPVLNLTFLTTTNNTEAYGLHTNNEYNSRSLVTFETHNMRRLLPQLQLNVNYQLYKRLYMGLTMKTGLFEELPYEYMYNETFENDNPTLGTYTVQQVGRVRASTKNFYLGFNIAFKY</sequence>
<reference evidence="2 3" key="1">
    <citation type="submission" date="2016-10" db="EMBL/GenBank/DDBJ databases">
        <authorList>
            <person name="de Groot N.N."/>
        </authorList>
    </citation>
    <scope>NUCLEOTIDE SEQUENCE [LARGE SCALE GENOMIC DNA]</scope>
    <source>
        <strain evidence="2 3">CGMCC 1.7005</strain>
    </source>
</reference>